<reference evidence="1 2" key="1">
    <citation type="submission" date="2022-05" db="EMBL/GenBank/DDBJ databases">
        <title>Sporolactobacillus sp nov CPB3-1, isolated from tree bark (Mangifera indica L.).</title>
        <authorList>
            <person name="Phuengjayaem S."/>
            <person name="Tanasupawat S."/>
        </authorList>
    </citation>
    <scope>NUCLEOTIDE SEQUENCE [LARGE SCALE GENOMIC DNA]</scope>
    <source>
        <strain evidence="1 2">CPB3-1</strain>
    </source>
</reference>
<proteinExistence type="predicted"/>
<evidence type="ECO:0000313" key="1">
    <source>
        <dbReference type="EMBL" id="MCL1632535.1"/>
    </source>
</evidence>
<gene>
    <name evidence="1" type="ORF">M3N64_11460</name>
</gene>
<organism evidence="1 2">
    <name type="scientific">Sporolactobacillus mangiferae</name>
    <dbReference type="NCBI Taxonomy" id="2940498"/>
    <lineage>
        <taxon>Bacteria</taxon>
        <taxon>Bacillati</taxon>
        <taxon>Bacillota</taxon>
        <taxon>Bacilli</taxon>
        <taxon>Bacillales</taxon>
        <taxon>Sporolactobacillaceae</taxon>
        <taxon>Sporolactobacillus</taxon>
    </lineage>
</organism>
<name>A0ABT0MCD4_9BACL</name>
<sequence>MQNFQMINDEMIKLRSGVFGSVVSYRSYPTGELEGIKLSGKNMVLTHIGELVPFYTETERRKNKYSVEFYKSGMIKSVALEKQQPIYTAIGEFPAELVTFFETGELKRFFPLDGKLSGFWTEDDEKSLQIPFRFDLGFTSFKAMINCIAFWKDGSIRSITLFPTETVNVRTPAGEVEARVGISIYQSGELESLEPAAPIQIHTPIGLLTAFDPDATGITADSNSIVFNKKGQLIQLVTSENRIDVQTEDGHLKVLEPKLINNPLDDETVQREGMTVRFDYENDAVHLENGDGDQSFSLSKSGFSIETVDNPYWSCSPSQCASCSLSSICFKDRNLQ</sequence>
<dbReference type="RefSeq" id="WP_249102328.1">
    <property type="nucleotide sequence ID" value="NZ_JAMAST010000016.1"/>
</dbReference>
<protein>
    <submittedName>
        <fullName evidence="1">Uncharacterized protein</fullName>
    </submittedName>
</protein>
<accession>A0ABT0MCD4</accession>
<keyword evidence="2" id="KW-1185">Reference proteome</keyword>
<comment type="caution">
    <text evidence="1">The sequence shown here is derived from an EMBL/GenBank/DDBJ whole genome shotgun (WGS) entry which is preliminary data.</text>
</comment>
<evidence type="ECO:0000313" key="2">
    <source>
        <dbReference type="Proteomes" id="UP001203004"/>
    </source>
</evidence>
<dbReference type="Proteomes" id="UP001203004">
    <property type="component" value="Unassembled WGS sequence"/>
</dbReference>
<dbReference type="EMBL" id="JAMAST010000016">
    <property type="protein sequence ID" value="MCL1632535.1"/>
    <property type="molecule type" value="Genomic_DNA"/>
</dbReference>